<evidence type="ECO:0008006" key="4">
    <source>
        <dbReference type="Google" id="ProtNLM"/>
    </source>
</evidence>
<proteinExistence type="predicted"/>
<sequence length="753" mass="85357">MPEPKSKKKVWIVSGILGAVIVISLAVYFVLPRFGQEAIKKTDEDIYRPAVVFASKFATYEEVPVNISPKIPAYSVSQNLRNVTNASDFSFSDAAKNLLVKNAFVVKPSSHNEFFPLYESNRYSYTPSFITTDSILHNYHLMFDFLLKQLEEQKLAAELKQLNASLFSESLNQYNNLKGTEWESAAKRNIGFFAVGSKLLDSSISIPSIVANEVNQELALIEAHQGIAKSSVMNIGDGEDVMIDTPQGLQPLEALKEDYSQYIPRGHYNRTEQLKAYFKSMMWYGRLTFRMKSNDEVKSALLITLALNKENNQNSWNKIYEPVNFFVGKSDDITYYQFKDLVEKVYGPKATVQSVVNDGNKFTSFVNEAKNLEPPQINSMPIFEARFQPNREKEIKGFRFMGQRFAVDASIFQQLVYREVGDKTKSCQAFKPEETGCLSGARCLPKGLDIPATMGSNEAKNILDGMGETQYACYSENMSKMNDYVSGLSTEVWTQNLYWGWLYQLRPLLDGKGNGYPSFMQNTAWLRKDLNTFLGSWSELKHDTILYAKQVCAEFGGGPEEKDDRGYVEPNPYVYARLVSLLKMTNEGLEMRGLLTASMKDNLSKMEQLATSLKTISEKELNNEKLTDEEYELIRSYGGQLEHFWLEVNKDEPAFKESSSPRDYLSENPAAIIADVATDPNGQVLEEGTGKISEIYVVVPVDGKLRIARGGVYSYYEFTWPMSDRLTDKKWREMLDSDQAPDLPSWTDAFVAK</sequence>
<dbReference type="InterPro" id="IPR022601">
    <property type="entry name" value="DUF3160"/>
</dbReference>
<comment type="caution">
    <text evidence="2">The sequence shown here is derived from an EMBL/GenBank/DDBJ whole genome shotgun (WGS) entry which is preliminary data.</text>
</comment>
<dbReference type="Pfam" id="PF11369">
    <property type="entry name" value="DUF3160"/>
    <property type="match status" value="1"/>
</dbReference>
<accession>A0A1W9NYD6</accession>
<name>A0A1W9NYD6_UNCC3</name>
<organism evidence="2 3">
    <name type="scientific">candidate division CPR3 bacterium 4484_211</name>
    <dbReference type="NCBI Taxonomy" id="1968527"/>
    <lineage>
        <taxon>Bacteria</taxon>
        <taxon>Bacteria division CPR3</taxon>
    </lineage>
</organism>
<protein>
    <recommendedName>
        <fullName evidence="4">DUF3160 domain-containing protein</fullName>
    </recommendedName>
</protein>
<reference evidence="3" key="1">
    <citation type="submission" date="2017-03" db="EMBL/GenBank/DDBJ databases">
        <title>Novel pathways for hydrocarbon cycling and metabolic interdependencies in hydrothermal sediment communities.</title>
        <authorList>
            <person name="Dombrowski N."/>
            <person name="Seitz K."/>
            <person name="Teske A."/>
            <person name="Baker B."/>
        </authorList>
    </citation>
    <scope>NUCLEOTIDE SEQUENCE [LARGE SCALE GENOMIC DNA]</scope>
</reference>
<evidence type="ECO:0000256" key="1">
    <source>
        <dbReference type="SAM" id="Phobius"/>
    </source>
</evidence>
<evidence type="ECO:0000313" key="3">
    <source>
        <dbReference type="Proteomes" id="UP000192520"/>
    </source>
</evidence>
<keyword evidence="1" id="KW-0472">Membrane</keyword>
<dbReference type="Proteomes" id="UP000192520">
    <property type="component" value="Unassembled WGS sequence"/>
</dbReference>
<evidence type="ECO:0000313" key="2">
    <source>
        <dbReference type="EMBL" id="OQX51124.1"/>
    </source>
</evidence>
<dbReference type="SMART" id="SM01325">
    <property type="entry name" value="DUF3160"/>
    <property type="match status" value="1"/>
</dbReference>
<dbReference type="STRING" id="1968527.B5M47_01860"/>
<dbReference type="EMBL" id="MZGJ01000008">
    <property type="protein sequence ID" value="OQX51124.1"/>
    <property type="molecule type" value="Genomic_DNA"/>
</dbReference>
<feature type="transmembrane region" description="Helical" evidence="1">
    <location>
        <begin position="12"/>
        <end position="31"/>
    </location>
</feature>
<keyword evidence="1" id="KW-1133">Transmembrane helix</keyword>
<gene>
    <name evidence="2" type="ORF">B5M47_01860</name>
</gene>
<keyword evidence="1" id="KW-0812">Transmembrane</keyword>
<dbReference type="AlphaFoldDB" id="A0A1W9NYD6"/>